<evidence type="ECO:0000313" key="4">
    <source>
        <dbReference type="Proteomes" id="UP000824782"/>
    </source>
</evidence>
<dbReference type="AlphaFoldDB" id="A0AAV7D2B8"/>
<dbReference type="GO" id="GO:0000463">
    <property type="term" value="P:maturation of LSU-rRNA from tricistronic rRNA transcript (SSU-rRNA, 5.8S rRNA, LSU-rRNA)"/>
    <property type="evidence" value="ECO:0007669"/>
    <property type="project" value="TreeGrafter"/>
</dbReference>
<reference evidence="3" key="1">
    <citation type="thesis" date="2020" institute="ProQuest LLC" country="789 East Eisenhower Parkway, Ann Arbor, MI, USA">
        <title>Comparative Genomics and Chromosome Evolution.</title>
        <authorList>
            <person name="Mudd A.B."/>
        </authorList>
    </citation>
    <scope>NUCLEOTIDE SEQUENCE</scope>
    <source>
        <strain evidence="3">237g6f4</strain>
        <tissue evidence="3">Blood</tissue>
    </source>
</reference>
<keyword evidence="1" id="KW-0175">Coiled coil</keyword>
<sequence>MKSTWLDNIKLLKKIYEAQPPVSVAFRTTEFIPQPRLLSMVMITTVAPVCNKVMLTQGLNMPNKIVQHTTLSLISSILKRAEQNIHHCLKEDVWQKSDIYTPATMADFAQKYREALGKLFPDLNTVISTWQSLLKPEETNTEAKEEDKSMVEKHVASASEEFPGLATETDDFQTTLVKASLLQVLCLYQRVLPHLVLQSNFDFSKLLRGIVDESGMRKEVPPVLQHQILQVALELPASKFSWFKMQEMADAGGERSVFYLLLKMYVTCNKAHLKSSTRRLIIKILRESGVFEHTWSELEMWLRRLDKVPESSQEGVIRFLEQALVKVISNPYPYTDKVSEYVQEAGMLQMNLGKVDSDSVSIPISHIDDVMDMVDVLVESSDGLDEEVGFALDEETILQTFPFSALVPAALEARNKLLTSEETGHAEPMTRYLTSIMVDVLHAQRDPLPLCLALHSYDEVLQYLDISSPEILYLQNLYNYYSLWFPPSAKDSLFTELSDDSMEVSEQEQDSSYHFLLKNVFVSSSLVEEVQKNLKNSIARIPQEEFPLAVRHTLLCLRTTVDNFSKFDKATGSGLVTLYLDLLSLLLSKYQKEYESEKEEAQNTESDLFVESDVIVPETSGNTILDSVMSIIFKHPLLESWFLALERESAPLHNLNPVSVKLLSSHLNQGLLKLLKSSSPLLQQTNNLHLVAKYFEVTSLSVLKILESSKKPTAKMPQALEALQSLHPYMDTLQLNEITMTLLKLPEELLLEDKDDSSDQKLTNYGGILVQLLSDSHRRKHCQDDLTFSVEHARGIGHLLSTSAGSDLESVLVDALQREPALAHVVAVDTLTHCLGKMNKSSLAIASLLVEHSRTHRLQFELWCLHPGRVKVLNKKMETCLTLINAYLKTTSHLQFTQITKVSSSIIRILMEAFWDKLVNMVLGTDTSQQTSEHIAVLSELIPLTDRSDLEKLMNELPEVLALPSSLEK</sequence>
<feature type="coiled-coil region" evidence="1">
    <location>
        <begin position="580"/>
        <end position="607"/>
    </location>
</feature>
<dbReference type="PANTHER" id="PTHR13500">
    <property type="entry name" value="NUCLEOLAR PRERIBOSOMAL-ASSOCIATED PROTEIN 1"/>
    <property type="match status" value="1"/>
</dbReference>
<protein>
    <recommendedName>
        <fullName evidence="2">URB1 central HEAT repeat domain-containing protein</fullName>
    </recommendedName>
</protein>
<dbReference type="EMBL" id="WNYA01000002">
    <property type="protein sequence ID" value="KAG8590896.1"/>
    <property type="molecule type" value="Genomic_DNA"/>
</dbReference>
<evidence type="ECO:0000313" key="3">
    <source>
        <dbReference type="EMBL" id="KAG8590896.1"/>
    </source>
</evidence>
<dbReference type="InterPro" id="IPR039844">
    <property type="entry name" value="URB1"/>
</dbReference>
<evidence type="ECO:0000259" key="2">
    <source>
        <dbReference type="Pfam" id="PF26140"/>
    </source>
</evidence>
<feature type="domain" description="URB1 central HEAT repeat" evidence="2">
    <location>
        <begin position="242"/>
        <end position="343"/>
    </location>
</feature>
<dbReference type="GO" id="GO:0005730">
    <property type="term" value="C:nucleolus"/>
    <property type="evidence" value="ECO:0007669"/>
    <property type="project" value="TreeGrafter"/>
</dbReference>
<dbReference type="PANTHER" id="PTHR13500:SF0">
    <property type="entry name" value="NUCLEOLAR PRE-RIBOSOMAL-ASSOCIATED PROTEIN 1"/>
    <property type="match status" value="1"/>
</dbReference>
<evidence type="ECO:0000256" key="1">
    <source>
        <dbReference type="SAM" id="Coils"/>
    </source>
</evidence>
<name>A0AAV7D2B8_ENGPU</name>
<dbReference type="Proteomes" id="UP000824782">
    <property type="component" value="Unassembled WGS sequence"/>
</dbReference>
<dbReference type="InterPro" id="IPR059018">
    <property type="entry name" value="HEAT_URB1"/>
</dbReference>
<dbReference type="Pfam" id="PF26140">
    <property type="entry name" value="HEAT_URB1"/>
    <property type="match status" value="1"/>
</dbReference>
<comment type="caution">
    <text evidence="3">The sequence shown here is derived from an EMBL/GenBank/DDBJ whole genome shotgun (WGS) entry which is preliminary data.</text>
</comment>
<accession>A0AAV7D2B8</accession>
<gene>
    <name evidence="3" type="ORF">GDO81_006954</name>
</gene>
<keyword evidence="4" id="KW-1185">Reference proteome</keyword>
<organism evidence="3 4">
    <name type="scientific">Engystomops pustulosus</name>
    <name type="common">Tungara frog</name>
    <name type="synonym">Physalaemus pustulosus</name>
    <dbReference type="NCBI Taxonomy" id="76066"/>
    <lineage>
        <taxon>Eukaryota</taxon>
        <taxon>Metazoa</taxon>
        <taxon>Chordata</taxon>
        <taxon>Craniata</taxon>
        <taxon>Vertebrata</taxon>
        <taxon>Euteleostomi</taxon>
        <taxon>Amphibia</taxon>
        <taxon>Batrachia</taxon>
        <taxon>Anura</taxon>
        <taxon>Neobatrachia</taxon>
        <taxon>Hyloidea</taxon>
        <taxon>Leptodactylidae</taxon>
        <taxon>Leiuperinae</taxon>
        <taxon>Engystomops</taxon>
    </lineage>
</organism>
<dbReference type="GO" id="GO:0000466">
    <property type="term" value="P:maturation of 5.8S rRNA from tricistronic rRNA transcript (SSU-rRNA, 5.8S rRNA, LSU-rRNA)"/>
    <property type="evidence" value="ECO:0007669"/>
    <property type="project" value="TreeGrafter"/>
</dbReference>
<proteinExistence type="predicted"/>